<evidence type="ECO:0000313" key="1">
    <source>
        <dbReference type="EMBL" id="JAE38400.1"/>
    </source>
</evidence>
<reference evidence="1" key="1">
    <citation type="submission" date="2014-09" db="EMBL/GenBank/DDBJ databases">
        <authorList>
            <person name="Magalhaes I.L.F."/>
            <person name="Oliveira U."/>
            <person name="Santos F.R."/>
            <person name="Vidigal T.H.D.A."/>
            <person name="Brescovit A.D."/>
            <person name="Santos A.J."/>
        </authorList>
    </citation>
    <scope>NUCLEOTIDE SEQUENCE</scope>
    <source>
        <tissue evidence="1">Shoot tissue taken approximately 20 cm above the soil surface</tissue>
    </source>
</reference>
<protein>
    <submittedName>
        <fullName evidence="1">Uncharacterized protein</fullName>
    </submittedName>
</protein>
<dbReference type="EMBL" id="GBRH01159496">
    <property type="protein sequence ID" value="JAE38400.1"/>
    <property type="molecule type" value="Transcribed_RNA"/>
</dbReference>
<name>A0A0A9HMJ8_ARUDO</name>
<organism evidence="1">
    <name type="scientific">Arundo donax</name>
    <name type="common">Giant reed</name>
    <name type="synonym">Donax arundinaceus</name>
    <dbReference type="NCBI Taxonomy" id="35708"/>
    <lineage>
        <taxon>Eukaryota</taxon>
        <taxon>Viridiplantae</taxon>
        <taxon>Streptophyta</taxon>
        <taxon>Embryophyta</taxon>
        <taxon>Tracheophyta</taxon>
        <taxon>Spermatophyta</taxon>
        <taxon>Magnoliopsida</taxon>
        <taxon>Liliopsida</taxon>
        <taxon>Poales</taxon>
        <taxon>Poaceae</taxon>
        <taxon>PACMAD clade</taxon>
        <taxon>Arundinoideae</taxon>
        <taxon>Arundineae</taxon>
        <taxon>Arundo</taxon>
    </lineage>
</organism>
<reference evidence="1" key="2">
    <citation type="journal article" date="2015" name="Data Brief">
        <title>Shoot transcriptome of the giant reed, Arundo donax.</title>
        <authorList>
            <person name="Barrero R.A."/>
            <person name="Guerrero F.D."/>
            <person name="Moolhuijzen P."/>
            <person name="Goolsby J.A."/>
            <person name="Tidwell J."/>
            <person name="Bellgard S.E."/>
            <person name="Bellgard M.I."/>
        </authorList>
    </citation>
    <scope>NUCLEOTIDE SEQUENCE</scope>
    <source>
        <tissue evidence="1">Shoot tissue taken approximately 20 cm above the soil surface</tissue>
    </source>
</reference>
<accession>A0A0A9HMJ8</accession>
<proteinExistence type="predicted"/>
<dbReference type="AlphaFoldDB" id="A0A0A9HMJ8"/>
<sequence length="55" mass="6457">MLPTIQSFFTTRPADVGNLYHPLLWRFCKLGVYVQQHMELGVTEILTVFLRWAAF</sequence>